<dbReference type="CDD" id="cd21037">
    <property type="entry name" value="MLKL_NTD"/>
    <property type="match status" value="1"/>
</dbReference>
<feature type="transmembrane region" description="Helical" evidence="3">
    <location>
        <begin position="222"/>
        <end position="242"/>
    </location>
</feature>
<dbReference type="InterPro" id="IPR001245">
    <property type="entry name" value="Ser-Thr/Tyr_kinase_cat_dom"/>
</dbReference>
<dbReference type="GO" id="GO:0016020">
    <property type="term" value="C:membrane"/>
    <property type="evidence" value="ECO:0007669"/>
    <property type="project" value="UniProtKB-SubCell"/>
</dbReference>
<dbReference type="EMBL" id="HE797095">
    <property type="protein sequence ID" value="CCM02902.1"/>
    <property type="molecule type" value="Genomic_DNA"/>
</dbReference>
<dbReference type="Gene3D" id="1.20.930.20">
    <property type="entry name" value="Adaptor protein Cbl, N-terminal domain"/>
    <property type="match status" value="1"/>
</dbReference>
<organism evidence="5 6">
    <name type="scientific">Fibroporia radiculosa</name>
    <dbReference type="NCBI Taxonomy" id="599839"/>
    <lineage>
        <taxon>Eukaryota</taxon>
        <taxon>Fungi</taxon>
        <taxon>Dikarya</taxon>
        <taxon>Basidiomycota</taxon>
        <taxon>Agaricomycotina</taxon>
        <taxon>Agaricomycetes</taxon>
        <taxon>Polyporales</taxon>
        <taxon>Fibroporiaceae</taxon>
        <taxon>Fibroporia</taxon>
    </lineage>
</organism>
<protein>
    <recommendedName>
        <fullName evidence="4">Protein kinase domain-containing protein</fullName>
    </recommendedName>
</protein>
<dbReference type="InterPro" id="IPR059179">
    <property type="entry name" value="MLKL-like_MCAfunc"/>
</dbReference>
<evidence type="ECO:0000256" key="2">
    <source>
        <dbReference type="SAM" id="MobiDB-lite"/>
    </source>
</evidence>
<feature type="transmembrane region" description="Helical" evidence="3">
    <location>
        <begin position="185"/>
        <end position="210"/>
    </location>
</feature>
<feature type="transmembrane region" description="Helical" evidence="3">
    <location>
        <begin position="314"/>
        <end position="333"/>
    </location>
</feature>
<dbReference type="Pfam" id="PF07690">
    <property type="entry name" value="MFS_1"/>
    <property type="match status" value="1"/>
</dbReference>
<feature type="compositionally biased region" description="Basic and acidic residues" evidence="2">
    <location>
        <begin position="25"/>
        <end position="39"/>
    </location>
</feature>
<dbReference type="PROSITE" id="PS50011">
    <property type="entry name" value="PROTEIN_KINASE_DOM"/>
    <property type="match status" value="1"/>
</dbReference>
<dbReference type="OrthoDB" id="6499973at2759"/>
<dbReference type="PANTHER" id="PTHR44329:SF214">
    <property type="entry name" value="PROTEIN KINASE DOMAIN-CONTAINING PROTEIN"/>
    <property type="match status" value="1"/>
</dbReference>
<dbReference type="Pfam" id="PF07714">
    <property type="entry name" value="PK_Tyr_Ser-Thr"/>
    <property type="match status" value="1"/>
</dbReference>
<dbReference type="RefSeq" id="XP_012182185.1">
    <property type="nucleotide sequence ID" value="XM_012326795.1"/>
</dbReference>
<dbReference type="HOGENOM" id="CLU_297905_0_0_1"/>
<dbReference type="InterPro" id="IPR036537">
    <property type="entry name" value="Adaptor_Cbl_N_dom_sf"/>
</dbReference>
<keyword evidence="6" id="KW-1185">Reference proteome</keyword>
<dbReference type="Proteomes" id="UP000006352">
    <property type="component" value="Unassembled WGS sequence"/>
</dbReference>
<evidence type="ECO:0000259" key="4">
    <source>
        <dbReference type="PROSITE" id="PS50011"/>
    </source>
</evidence>
<accession>J4HWV1</accession>
<dbReference type="InterPro" id="IPR000719">
    <property type="entry name" value="Prot_kinase_dom"/>
</dbReference>
<feature type="transmembrane region" description="Helical" evidence="3">
    <location>
        <begin position="280"/>
        <end position="302"/>
    </location>
</feature>
<feature type="transmembrane region" description="Helical" evidence="3">
    <location>
        <begin position="345"/>
        <end position="375"/>
    </location>
</feature>
<dbReference type="InterPro" id="IPR011701">
    <property type="entry name" value="MFS"/>
</dbReference>
<keyword evidence="3" id="KW-1133">Transmembrane helix</keyword>
<feature type="region of interest" description="Disordered" evidence="2">
    <location>
        <begin position="16"/>
        <end position="47"/>
    </location>
</feature>
<keyword evidence="3" id="KW-0812">Transmembrane</keyword>
<dbReference type="STRING" id="599839.J4HWV1"/>
<evidence type="ECO:0000313" key="6">
    <source>
        <dbReference type="Proteomes" id="UP000006352"/>
    </source>
</evidence>
<evidence type="ECO:0000313" key="5">
    <source>
        <dbReference type="EMBL" id="CCM02902.1"/>
    </source>
</evidence>
<dbReference type="InParanoid" id="J4HWV1"/>
<dbReference type="InterPro" id="IPR051681">
    <property type="entry name" value="Ser/Thr_Kinases-Pseudokinases"/>
</dbReference>
<dbReference type="InterPro" id="IPR036259">
    <property type="entry name" value="MFS_trans_sf"/>
</dbReference>
<dbReference type="AlphaFoldDB" id="J4HWV1"/>
<evidence type="ECO:0000256" key="1">
    <source>
        <dbReference type="ARBA" id="ARBA00004141"/>
    </source>
</evidence>
<comment type="subcellular location">
    <subcellularLocation>
        <location evidence="1">Membrane</location>
        <topology evidence="1">Multi-pass membrane protein</topology>
    </subcellularLocation>
</comment>
<dbReference type="GO" id="GO:0007166">
    <property type="term" value="P:cell surface receptor signaling pathway"/>
    <property type="evidence" value="ECO:0007669"/>
    <property type="project" value="InterPro"/>
</dbReference>
<dbReference type="SUPFAM" id="SSF103473">
    <property type="entry name" value="MFS general substrate transporter"/>
    <property type="match status" value="1"/>
</dbReference>
<dbReference type="GO" id="GO:0022857">
    <property type="term" value="F:transmembrane transporter activity"/>
    <property type="evidence" value="ECO:0007669"/>
    <property type="project" value="InterPro"/>
</dbReference>
<sequence>MATELEELELSKLPSRLSGWATSPEDFKSDPDESSRPESSHILPNVPSDKDEFYPSGAWRAWSTGFLGAWLIQFCISGYMSAFGVMQSYYSRGFLDNEPASSISWIGGLQLFLDLALGALGGHLVDRGYFRHVVIAGSTLFNLSAFHVQPHHYYQVFLTQGLGMGAGIGLIFLPTSAIVSKHFKTYRAFAMVGLVASGGSLGGFAFSIALNNLLESSLGFGWSIRVTAFITTALVLLGNLLISEPKPQSPSAGLLEDVQESGDALRQIPMCSASFWDKNYLFLLAVGAFTGLGIWFPSYYVQSYALQHNVNTRLAFYAVALMNLASGIGRILPNWLGDRWGVLDVYAPCLFCAGAIEFAMLGCSTSYGLVLFALLATDFSSEHVPLSLYLPVVASLSKDGGDVGKRLGIALFPLGIGSLIGTPINGALVGNNYAWWKGVTFASTTHALSGKQRGSAAIRILTDRGGSSPRSVSSSSSSTTMNTFVTAAVGVTQLAGNLSGVPYLGAAASVVGAIQNYCQQVATHKRGCKLLANKVAQILPLLEGQPILESPGLREAADEMELYAMAPVVLIQSSSFNRVLSAIHDRVRKWSQYGRLAAWINDQQISDGLSKSIYDLETIMTKFNMRAQIHLNNAQVQFKQLIEYHQEEWRSARLQDVQERKEVTSQILRNQQDVHMVAELYKSGQPAAQRLMEAGQQQLLADSSDQNEMGDQERDLCRQGLVELHQLTGIPPSIKRLDGEVVQVGFMPVAKGGHSHVWKGLWLGKKPVALKVLQGVAVSERAENRFKNEIKIWDKLHHVNVQPLYGILLNLGPYIYTVSPWQDNGNILDFMKVNPTADRLRLLLGAAKGVAYLHDELIVHGNVRCANILVTAEREACICDFGMSKLIGDVTETPASATLTSAGSTRWIAPELIFDADLASPTLGCDIWSYGMTMLECFTMRPPWGDVKREAHVITIMEKRSKHPTRPEGHTMPTDDVWAVMVACWGWEPHDRMAMGEVASRLQLCVNRVG</sequence>
<proteinExistence type="predicted"/>
<dbReference type="GO" id="GO:0004674">
    <property type="term" value="F:protein serine/threonine kinase activity"/>
    <property type="evidence" value="ECO:0007669"/>
    <property type="project" value="TreeGrafter"/>
</dbReference>
<dbReference type="InterPro" id="IPR011009">
    <property type="entry name" value="Kinase-like_dom_sf"/>
</dbReference>
<feature type="domain" description="Protein kinase" evidence="4">
    <location>
        <begin position="743"/>
        <end position="1004"/>
    </location>
</feature>
<dbReference type="GeneID" id="24097813"/>
<dbReference type="GO" id="GO:0005524">
    <property type="term" value="F:ATP binding"/>
    <property type="evidence" value="ECO:0007669"/>
    <property type="project" value="InterPro"/>
</dbReference>
<dbReference type="Gene3D" id="1.10.510.10">
    <property type="entry name" value="Transferase(Phosphotransferase) domain 1"/>
    <property type="match status" value="1"/>
</dbReference>
<dbReference type="PANTHER" id="PTHR44329">
    <property type="entry name" value="SERINE/THREONINE-PROTEIN KINASE TNNI3K-RELATED"/>
    <property type="match status" value="1"/>
</dbReference>
<feature type="transmembrane region" description="Helical" evidence="3">
    <location>
        <begin position="66"/>
        <end position="90"/>
    </location>
</feature>
<dbReference type="SUPFAM" id="SSF56112">
    <property type="entry name" value="Protein kinase-like (PK-like)"/>
    <property type="match status" value="1"/>
</dbReference>
<name>J4HWV1_9APHY</name>
<keyword evidence="3" id="KW-0472">Membrane</keyword>
<evidence type="ECO:0000256" key="3">
    <source>
        <dbReference type="SAM" id="Phobius"/>
    </source>
</evidence>
<feature type="transmembrane region" description="Helical" evidence="3">
    <location>
        <begin position="153"/>
        <end position="173"/>
    </location>
</feature>
<reference evidence="5 6" key="1">
    <citation type="journal article" date="2012" name="Appl. Environ. Microbiol.">
        <title>Short-read sequencing for genomic analysis of the brown rot fungus Fibroporia radiculosa.</title>
        <authorList>
            <person name="Tang J.D."/>
            <person name="Perkins A.D."/>
            <person name="Sonstegard T.S."/>
            <person name="Schroeder S.G."/>
            <person name="Burgess S.C."/>
            <person name="Diehl S.V."/>
        </authorList>
    </citation>
    <scope>NUCLEOTIDE SEQUENCE [LARGE SCALE GENOMIC DNA]</scope>
    <source>
        <strain evidence="5 6">TFFH 294</strain>
    </source>
</reference>
<feature type="transmembrane region" description="Helical" evidence="3">
    <location>
        <begin position="129"/>
        <end position="147"/>
    </location>
</feature>
<feature type="transmembrane region" description="Helical" evidence="3">
    <location>
        <begin position="102"/>
        <end position="122"/>
    </location>
</feature>
<dbReference type="Gene3D" id="1.20.1250.20">
    <property type="entry name" value="MFS general substrate transporter like domains"/>
    <property type="match status" value="2"/>
</dbReference>
<gene>
    <name evidence="5" type="ORF">FIBRA_05016</name>
</gene>